<dbReference type="InterPro" id="IPR045187">
    <property type="entry name" value="CcO_II"/>
</dbReference>
<evidence type="ECO:0000256" key="5">
    <source>
        <dbReference type="ARBA" id="ARBA00022660"/>
    </source>
</evidence>
<proteinExistence type="inferred from homology"/>
<evidence type="ECO:0000256" key="7">
    <source>
        <dbReference type="ARBA" id="ARBA00022723"/>
    </source>
</evidence>
<dbReference type="NCBIfam" id="TIGR02866">
    <property type="entry name" value="CoxB"/>
    <property type="match status" value="1"/>
</dbReference>
<evidence type="ECO:0000256" key="16">
    <source>
        <dbReference type="RuleBase" id="RU004024"/>
    </source>
</evidence>
<dbReference type="Proteomes" id="UP000256900">
    <property type="component" value="Unassembled WGS sequence"/>
</dbReference>
<sequence>MKSPHILGRRLKHRGALALSAALLLCAAAATPALAQLGHAAPGQIGLQTPVTPIADEIHTFYNDILTPIIVVVSVFVGALLLIVIFRFNEKANPTPSTLTHNTLLEVAWTILPVLILVFIAIPSFRLLDHELVIPKTDLTVKVTGHQWYWTYAYPGGGFDFDSYIVADKDLKPGQLRQLAVDNEAVVPVNKTVLVQVTATDVIHSFTVPSFGVRIDAVPGRLNQTWFRATKEGIYYGQCSKLCGEDHAYMPIAFRVVSDAEYAAWLVDAKKKFSSNPLPRYAEAGLAAVKN</sequence>
<dbReference type="InterPro" id="IPR002429">
    <property type="entry name" value="CcO_II-like_C"/>
</dbReference>
<comment type="cofactor">
    <cofactor evidence="1">
        <name>heme</name>
        <dbReference type="ChEBI" id="CHEBI:30413"/>
    </cofactor>
</comment>
<feature type="domain" description="Cytochrome oxidase subunit II copper A binding" evidence="19">
    <location>
        <begin position="136"/>
        <end position="268"/>
    </location>
</feature>
<dbReference type="GO" id="GO:0042773">
    <property type="term" value="P:ATP synthesis coupled electron transport"/>
    <property type="evidence" value="ECO:0007669"/>
    <property type="project" value="TreeGrafter"/>
</dbReference>
<comment type="subcellular location">
    <subcellularLocation>
        <location evidence="15">Cell membrane</location>
        <topology evidence="15">Multi-pass membrane protein</topology>
    </subcellularLocation>
    <subcellularLocation>
        <location evidence="2">Membrane</location>
        <topology evidence="2">Multi-pass membrane protein</topology>
    </subcellularLocation>
</comment>
<keyword evidence="7 16" id="KW-0479">Metal-binding</keyword>
<gene>
    <name evidence="21" type="ORF">DES32_2391</name>
</gene>
<keyword evidence="6 15" id="KW-0812">Transmembrane</keyword>
<organism evidence="21 22">
    <name type="scientific">Methylovirgula ligni</name>
    <dbReference type="NCBI Taxonomy" id="569860"/>
    <lineage>
        <taxon>Bacteria</taxon>
        <taxon>Pseudomonadati</taxon>
        <taxon>Pseudomonadota</taxon>
        <taxon>Alphaproteobacteria</taxon>
        <taxon>Hyphomicrobiales</taxon>
        <taxon>Beijerinckiaceae</taxon>
        <taxon>Methylovirgula</taxon>
    </lineage>
</organism>
<dbReference type="InterPro" id="IPR034210">
    <property type="entry name" value="CcO_II_C"/>
</dbReference>
<dbReference type="InterPro" id="IPR008972">
    <property type="entry name" value="Cupredoxin"/>
</dbReference>
<dbReference type="Pfam" id="PF00116">
    <property type="entry name" value="COX2"/>
    <property type="match status" value="1"/>
</dbReference>
<dbReference type="OrthoDB" id="9781261at2"/>
<dbReference type="InterPro" id="IPR036257">
    <property type="entry name" value="Cyt_c_oxidase_su2_TM_sf"/>
</dbReference>
<keyword evidence="11 16" id="KW-0186">Copper</keyword>
<evidence type="ECO:0000256" key="15">
    <source>
        <dbReference type="RuleBase" id="RU000456"/>
    </source>
</evidence>
<evidence type="ECO:0000256" key="3">
    <source>
        <dbReference type="ARBA" id="ARBA00007866"/>
    </source>
</evidence>
<evidence type="ECO:0000313" key="21">
    <source>
        <dbReference type="EMBL" id="REF86340.1"/>
    </source>
</evidence>
<evidence type="ECO:0000256" key="10">
    <source>
        <dbReference type="ARBA" id="ARBA00022989"/>
    </source>
</evidence>
<dbReference type="GO" id="GO:0016491">
    <property type="term" value="F:oxidoreductase activity"/>
    <property type="evidence" value="ECO:0007669"/>
    <property type="project" value="InterPro"/>
</dbReference>
<feature type="transmembrane region" description="Helical" evidence="17">
    <location>
        <begin position="107"/>
        <end position="128"/>
    </location>
</feature>
<dbReference type="RefSeq" id="WP_115836890.1">
    <property type="nucleotide sequence ID" value="NZ_CP025086.1"/>
</dbReference>
<dbReference type="PROSITE" id="PS00078">
    <property type="entry name" value="COX2"/>
    <property type="match status" value="1"/>
</dbReference>
<evidence type="ECO:0000259" key="19">
    <source>
        <dbReference type="PROSITE" id="PS50857"/>
    </source>
</evidence>
<name>A0A3D9YUT4_9HYPH</name>
<dbReference type="PROSITE" id="PS50999">
    <property type="entry name" value="COX2_TM"/>
    <property type="match status" value="1"/>
</dbReference>
<dbReference type="CDD" id="cd13912">
    <property type="entry name" value="CcO_II_C"/>
    <property type="match status" value="1"/>
</dbReference>
<dbReference type="GO" id="GO:0005886">
    <property type="term" value="C:plasma membrane"/>
    <property type="evidence" value="ECO:0007669"/>
    <property type="project" value="UniProtKB-SubCell"/>
</dbReference>
<dbReference type="PANTHER" id="PTHR22888:SF9">
    <property type="entry name" value="CYTOCHROME C OXIDASE SUBUNIT 2"/>
    <property type="match status" value="1"/>
</dbReference>
<evidence type="ECO:0000256" key="9">
    <source>
        <dbReference type="ARBA" id="ARBA00022982"/>
    </source>
</evidence>
<keyword evidence="12 17" id="KW-0472">Membrane</keyword>
<keyword evidence="9 15" id="KW-0249">Electron transport</keyword>
<protein>
    <recommendedName>
        <fullName evidence="16">Cytochrome c oxidase subunit 2</fullName>
        <ecNumber evidence="16">7.1.1.9</ecNumber>
    </recommendedName>
</protein>
<dbReference type="InterPro" id="IPR011759">
    <property type="entry name" value="Cyt_c_oxidase_su2_TM_dom"/>
</dbReference>
<evidence type="ECO:0000256" key="13">
    <source>
        <dbReference type="ARBA" id="ARBA00024688"/>
    </source>
</evidence>
<evidence type="ECO:0000256" key="8">
    <source>
        <dbReference type="ARBA" id="ARBA00022967"/>
    </source>
</evidence>
<dbReference type="InterPro" id="IPR014222">
    <property type="entry name" value="Cyt_c_oxidase_su2"/>
</dbReference>
<evidence type="ECO:0000256" key="2">
    <source>
        <dbReference type="ARBA" id="ARBA00004141"/>
    </source>
</evidence>
<feature type="domain" description="Cytochrome oxidase subunit II transmembrane region profile" evidence="20">
    <location>
        <begin position="39"/>
        <end position="135"/>
    </location>
</feature>
<dbReference type="InterPro" id="IPR001505">
    <property type="entry name" value="Copper_CuA"/>
</dbReference>
<dbReference type="GO" id="GO:0004129">
    <property type="term" value="F:cytochrome-c oxidase activity"/>
    <property type="evidence" value="ECO:0007669"/>
    <property type="project" value="UniProtKB-EC"/>
</dbReference>
<dbReference type="AlphaFoldDB" id="A0A3D9YUT4"/>
<keyword evidence="5 15" id="KW-0679">Respiratory chain</keyword>
<keyword evidence="4 15" id="KW-0813">Transport</keyword>
<evidence type="ECO:0000256" key="18">
    <source>
        <dbReference type="SAM" id="SignalP"/>
    </source>
</evidence>
<accession>A0A3D9YUT4</accession>
<dbReference type="EMBL" id="QUMO01000003">
    <property type="protein sequence ID" value="REF86340.1"/>
    <property type="molecule type" value="Genomic_DNA"/>
</dbReference>
<evidence type="ECO:0000256" key="17">
    <source>
        <dbReference type="SAM" id="Phobius"/>
    </source>
</evidence>
<evidence type="ECO:0000256" key="1">
    <source>
        <dbReference type="ARBA" id="ARBA00001971"/>
    </source>
</evidence>
<feature type="transmembrane region" description="Helical" evidence="17">
    <location>
        <begin position="65"/>
        <end position="86"/>
    </location>
</feature>
<dbReference type="PANTHER" id="PTHR22888">
    <property type="entry name" value="CYTOCHROME C OXIDASE, SUBUNIT II"/>
    <property type="match status" value="1"/>
</dbReference>
<comment type="similarity">
    <text evidence="3 15">Belongs to the cytochrome c oxidase subunit 2 family.</text>
</comment>
<keyword evidence="10 17" id="KW-1133">Transmembrane helix</keyword>
<dbReference type="Gene3D" id="1.10.287.90">
    <property type="match status" value="1"/>
</dbReference>
<feature type="chain" id="PRO_5017582470" description="Cytochrome c oxidase subunit 2" evidence="18">
    <location>
        <begin position="36"/>
        <end position="291"/>
    </location>
</feature>
<evidence type="ECO:0000256" key="6">
    <source>
        <dbReference type="ARBA" id="ARBA00022692"/>
    </source>
</evidence>
<dbReference type="EC" id="7.1.1.9" evidence="16"/>
<dbReference type="SUPFAM" id="SSF49503">
    <property type="entry name" value="Cupredoxins"/>
    <property type="match status" value="1"/>
</dbReference>
<comment type="cofactor">
    <cofactor evidence="16">
        <name>Cu cation</name>
        <dbReference type="ChEBI" id="CHEBI:23378"/>
    </cofactor>
    <text evidence="16">Binds a copper A center.</text>
</comment>
<evidence type="ECO:0000256" key="14">
    <source>
        <dbReference type="ARBA" id="ARBA00047816"/>
    </source>
</evidence>
<keyword evidence="8" id="KW-1278">Translocase</keyword>
<evidence type="ECO:0000256" key="11">
    <source>
        <dbReference type="ARBA" id="ARBA00023008"/>
    </source>
</evidence>
<dbReference type="PROSITE" id="PS50857">
    <property type="entry name" value="COX2_CUA"/>
    <property type="match status" value="1"/>
</dbReference>
<evidence type="ECO:0000256" key="4">
    <source>
        <dbReference type="ARBA" id="ARBA00022448"/>
    </source>
</evidence>
<dbReference type="Gene3D" id="2.60.40.420">
    <property type="entry name" value="Cupredoxins - blue copper proteins"/>
    <property type="match status" value="1"/>
</dbReference>
<dbReference type="Pfam" id="PF02790">
    <property type="entry name" value="COX2_TM"/>
    <property type="match status" value="1"/>
</dbReference>
<keyword evidence="22" id="KW-1185">Reference proteome</keyword>
<evidence type="ECO:0000313" key="22">
    <source>
        <dbReference type="Proteomes" id="UP000256900"/>
    </source>
</evidence>
<feature type="signal peptide" evidence="18">
    <location>
        <begin position="1"/>
        <end position="35"/>
    </location>
</feature>
<dbReference type="GO" id="GO:0005507">
    <property type="term" value="F:copper ion binding"/>
    <property type="evidence" value="ECO:0007669"/>
    <property type="project" value="InterPro"/>
</dbReference>
<comment type="catalytic activity">
    <reaction evidence="14 16">
        <text>4 Fe(II)-[cytochrome c] + O2 + 8 H(+)(in) = 4 Fe(III)-[cytochrome c] + 2 H2O + 4 H(+)(out)</text>
        <dbReference type="Rhea" id="RHEA:11436"/>
        <dbReference type="Rhea" id="RHEA-COMP:10350"/>
        <dbReference type="Rhea" id="RHEA-COMP:14399"/>
        <dbReference type="ChEBI" id="CHEBI:15377"/>
        <dbReference type="ChEBI" id="CHEBI:15378"/>
        <dbReference type="ChEBI" id="CHEBI:15379"/>
        <dbReference type="ChEBI" id="CHEBI:29033"/>
        <dbReference type="ChEBI" id="CHEBI:29034"/>
        <dbReference type="EC" id="7.1.1.9"/>
    </reaction>
</comment>
<dbReference type="PRINTS" id="PR01166">
    <property type="entry name" value="CYCOXIDASEII"/>
</dbReference>
<evidence type="ECO:0000259" key="20">
    <source>
        <dbReference type="PROSITE" id="PS50999"/>
    </source>
</evidence>
<reference evidence="21 22" key="1">
    <citation type="submission" date="2018-08" db="EMBL/GenBank/DDBJ databases">
        <title>Genomic Encyclopedia of Type Strains, Phase IV (KMG-IV): sequencing the most valuable type-strain genomes for metagenomic binning, comparative biology and taxonomic classification.</title>
        <authorList>
            <person name="Goeker M."/>
        </authorList>
    </citation>
    <scope>NUCLEOTIDE SEQUENCE [LARGE SCALE GENOMIC DNA]</scope>
    <source>
        <strain evidence="21 22">BW863</strain>
    </source>
</reference>
<evidence type="ECO:0000256" key="12">
    <source>
        <dbReference type="ARBA" id="ARBA00023136"/>
    </source>
</evidence>
<dbReference type="FunFam" id="2.60.40.420:FF:000001">
    <property type="entry name" value="Cytochrome c oxidase subunit 2"/>
    <property type="match status" value="1"/>
</dbReference>
<dbReference type="SUPFAM" id="SSF81464">
    <property type="entry name" value="Cytochrome c oxidase subunit II-like, transmembrane region"/>
    <property type="match status" value="1"/>
</dbReference>
<comment type="caution">
    <text evidence="21">The sequence shown here is derived from an EMBL/GenBank/DDBJ whole genome shotgun (WGS) entry which is preliminary data.</text>
</comment>
<keyword evidence="18" id="KW-0732">Signal</keyword>
<comment type="function">
    <text evidence="13 16">Subunits I and II form the functional core of the enzyme complex. Electrons originating in cytochrome c are transferred via heme a and Cu(A) to the binuclear center formed by heme a3 and Cu(B).</text>
</comment>